<feature type="chain" id="PRO_5039377790" description="Lipoprotein" evidence="2">
    <location>
        <begin position="22"/>
        <end position="262"/>
    </location>
</feature>
<feature type="region of interest" description="Disordered" evidence="1">
    <location>
        <begin position="217"/>
        <end position="262"/>
    </location>
</feature>
<accession>A0A3S2XQB0</accession>
<dbReference type="AlphaFoldDB" id="A0A3S2XQB0"/>
<evidence type="ECO:0008006" key="5">
    <source>
        <dbReference type="Google" id="ProtNLM"/>
    </source>
</evidence>
<dbReference type="PROSITE" id="PS51257">
    <property type="entry name" value="PROKAR_LIPOPROTEIN"/>
    <property type="match status" value="1"/>
</dbReference>
<reference evidence="3 4" key="1">
    <citation type="submission" date="2019-01" db="EMBL/GenBank/DDBJ databases">
        <title>Genome sequences of Streptomyces and Rhizobium isolates collected from root and soil.</title>
        <authorList>
            <person name="Chhettri S."/>
            <person name="Sevigny J.L."/>
            <person name="Sen A."/>
            <person name="Ennis N."/>
            <person name="Tisa L."/>
        </authorList>
    </citation>
    <scope>NUCLEOTIDE SEQUENCE [LARGE SCALE GENOMIC DNA]</scope>
    <source>
        <strain evidence="3 4">San01</strain>
    </source>
</reference>
<keyword evidence="4" id="KW-1185">Reference proteome</keyword>
<name>A0A3S2XQB0_9ACTN</name>
<dbReference type="EMBL" id="RZYA01000015">
    <property type="protein sequence ID" value="RVU20361.1"/>
    <property type="molecule type" value="Genomic_DNA"/>
</dbReference>
<feature type="compositionally biased region" description="Low complexity" evidence="1">
    <location>
        <begin position="230"/>
        <end position="252"/>
    </location>
</feature>
<feature type="signal peptide" evidence="2">
    <location>
        <begin position="1"/>
        <end position="21"/>
    </location>
</feature>
<evidence type="ECO:0000256" key="1">
    <source>
        <dbReference type="SAM" id="MobiDB-lite"/>
    </source>
</evidence>
<protein>
    <recommendedName>
        <fullName evidence="5">Lipoprotein</fullName>
    </recommendedName>
</protein>
<evidence type="ECO:0000256" key="2">
    <source>
        <dbReference type="SAM" id="SignalP"/>
    </source>
</evidence>
<dbReference type="OrthoDB" id="4336783at2"/>
<organism evidence="3 4">
    <name type="scientific">Streptomyces antnestii</name>
    <dbReference type="NCBI Taxonomy" id="2494256"/>
    <lineage>
        <taxon>Bacteria</taxon>
        <taxon>Bacillati</taxon>
        <taxon>Actinomycetota</taxon>
        <taxon>Actinomycetes</taxon>
        <taxon>Kitasatosporales</taxon>
        <taxon>Streptomycetaceae</taxon>
        <taxon>Streptomyces</taxon>
    </lineage>
</organism>
<dbReference type="RefSeq" id="WP_127830971.1">
    <property type="nucleotide sequence ID" value="NZ_RZYA01000015.1"/>
</dbReference>
<evidence type="ECO:0000313" key="3">
    <source>
        <dbReference type="EMBL" id="RVU20361.1"/>
    </source>
</evidence>
<evidence type="ECO:0000313" key="4">
    <source>
        <dbReference type="Proteomes" id="UP000283128"/>
    </source>
</evidence>
<gene>
    <name evidence="3" type="ORF">EOT10_27140</name>
</gene>
<comment type="caution">
    <text evidence="3">The sequence shown here is derived from an EMBL/GenBank/DDBJ whole genome shotgun (WGS) entry which is preliminary data.</text>
</comment>
<keyword evidence="2" id="KW-0732">Signal</keyword>
<proteinExistence type="predicted"/>
<sequence>MISRRACSVALAVSAAALLLAGCGDSGGLRSAGPTSTAVGPARLWPTLPPASAAAEDYGSGETEVVPGITAPGDDIHRVDPVDVIRAQEAAYSASPSPSPDPYKDKIVGLQDCGRSGTGKAGCPVLKAYYRDLTGDGKDELIVGIRLPKGQLAVRCYTFEGHRLTQVMGTSDAVVSVEIAGRDVILRAVADLPGYEYRTAWSWDPHQHAMLPTLDEILRTGPPAPRPHRSASPAKPAPTTTPGAIPTTTPSAYQATPSASTR</sequence>
<dbReference type="Proteomes" id="UP000283128">
    <property type="component" value="Unassembled WGS sequence"/>
</dbReference>
<feature type="compositionally biased region" description="Polar residues" evidence="1">
    <location>
        <begin position="253"/>
        <end position="262"/>
    </location>
</feature>